<feature type="compositionally biased region" description="Low complexity" evidence="6">
    <location>
        <begin position="729"/>
        <end position="740"/>
    </location>
</feature>
<dbReference type="GO" id="GO:0006337">
    <property type="term" value="P:nucleosome disassembly"/>
    <property type="evidence" value="ECO:0007669"/>
    <property type="project" value="TreeGrafter"/>
</dbReference>
<dbReference type="Pfam" id="PF17862">
    <property type="entry name" value="AAA_lid_3"/>
    <property type="match status" value="1"/>
</dbReference>
<evidence type="ECO:0000256" key="3">
    <source>
        <dbReference type="ARBA" id="ARBA00022840"/>
    </source>
</evidence>
<feature type="compositionally biased region" description="Basic and acidic residues" evidence="6">
    <location>
        <begin position="792"/>
        <end position="806"/>
    </location>
</feature>
<name>A0A9Q0E0H1_9TELE</name>
<evidence type="ECO:0000256" key="6">
    <source>
        <dbReference type="SAM" id="MobiDB-lite"/>
    </source>
</evidence>
<protein>
    <recommendedName>
        <fullName evidence="7">Bromo domain-containing protein</fullName>
    </recommendedName>
</protein>
<dbReference type="FunFam" id="3.40.50.300:FF:000061">
    <property type="entry name" value="ATPase family, AAA domain-containing 2"/>
    <property type="match status" value="1"/>
</dbReference>
<dbReference type="Pfam" id="PF00004">
    <property type="entry name" value="AAA"/>
    <property type="match status" value="1"/>
</dbReference>
<dbReference type="OrthoDB" id="5421at2759"/>
<dbReference type="SMART" id="SM00297">
    <property type="entry name" value="BROMO"/>
    <property type="match status" value="1"/>
</dbReference>
<feature type="domain" description="Bromo" evidence="7">
    <location>
        <begin position="594"/>
        <end position="668"/>
    </location>
</feature>
<dbReference type="PROSITE" id="PS50014">
    <property type="entry name" value="BROMODOMAIN_2"/>
    <property type="match status" value="1"/>
</dbReference>
<evidence type="ECO:0000313" key="9">
    <source>
        <dbReference type="Proteomes" id="UP001148018"/>
    </source>
</evidence>
<dbReference type="AlphaFoldDB" id="A0A9Q0E0H1"/>
<dbReference type="InterPro" id="IPR001487">
    <property type="entry name" value="Bromodomain"/>
</dbReference>
<accession>A0A9Q0E0H1</accession>
<dbReference type="Gene3D" id="1.10.8.60">
    <property type="match status" value="1"/>
</dbReference>
<evidence type="ECO:0000313" key="8">
    <source>
        <dbReference type="EMBL" id="KAJ3597794.1"/>
    </source>
</evidence>
<proteinExistence type="inferred from homology"/>
<dbReference type="InterPro" id="IPR045199">
    <property type="entry name" value="ATAD2-like"/>
</dbReference>
<dbReference type="PROSITE" id="PS00674">
    <property type="entry name" value="AAA"/>
    <property type="match status" value="1"/>
</dbReference>
<comment type="caution">
    <text evidence="8">The sequence shown here is derived from an EMBL/GenBank/DDBJ whole genome shotgun (WGS) entry which is preliminary data.</text>
</comment>
<feature type="region of interest" description="Disordered" evidence="6">
    <location>
        <begin position="704"/>
        <end position="862"/>
    </location>
</feature>
<organism evidence="8 9">
    <name type="scientific">Muraenolepis orangiensis</name>
    <name type="common">Patagonian moray cod</name>
    <dbReference type="NCBI Taxonomy" id="630683"/>
    <lineage>
        <taxon>Eukaryota</taxon>
        <taxon>Metazoa</taxon>
        <taxon>Chordata</taxon>
        <taxon>Craniata</taxon>
        <taxon>Vertebrata</taxon>
        <taxon>Euteleostomi</taxon>
        <taxon>Actinopterygii</taxon>
        <taxon>Neopterygii</taxon>
        <taxon>Teleostei</taxon>
        <taxon>Neoteleostei</taxon>
        <taxon>Acanthomorphata</taxon>
        <taxon>Zeiogadaria</taxon>
        <taxon>Gadariae</taxon>
        <taxon>Gadiformes</taxon>
        <taxon>Muraenolepidoidei</taxon>
        <taxon>Muraenolepididae</taxon>
        <taxon>Muraenolepis</taxon>
    </lineage>
</organism>
<dbReference type="Proteomes" id="UP001148018">
    <property type="component" value="Unassembled WGS sequence"/>
</dbReference>
<keyword evidence="3" id="KW-0067">ATP-binding</keyword>
<comment type="similarity">
    <text evidence="1">Belongs to the AAA ATPase family.</text>
</comment>
<dbReference type="GO" id="GO:0006334">
    <property type="term" value="P:nucleosome assembly"/>
    <property type="evidence" value="ECO:0007669"/>
    <property type="project" value="TreeGrafter"/>
</dbReference>
<dbReference type="FunFam" id="3.40.50.300:FF:000734">
    <property type="entry name" value="ATPase family, AAA domain containing 2"/>
    <property type="match status" value="1"/>
</dbReference>
<dbReference type="GO" id="GO:0045815">
    <property type="term" value="P:transcription initiation-coupled chromatin remodeling"/>
    <property type="evidence" value="ECO:0007669"/>
    <property type="project" value="TreeGrafter"/>
</dbReference>
<evidence type="ECO:0000256" key="2">
    <source>
        <dbReference type="ARBA" id="ARBA00022741"/>
    </source>
</evidence>
<dbReference type="CDD" id="cd19517">
    <property type="entry name" value="RecA-like_Yta7-like"/>
    <property type="match status" value="1"/>
</dbReference>
<dbReference type="InterPro" id="IPR003593">
    <property type="entry name" value="AAA+_ATPase"/>
</dbReference>
<keyword evidence="2" id="KW-0547">Nucleotide-binding</keyword>
<feature type="compositionally biased region" description="Basic and acidic residues" evidence="6">
    <location>
        <begin position="772"/>
        <end position="782"/>
    </location>
</feature>
<dbReference type="GO" id="GO:0016887">
    <property type="term" value="F:ATP hydrolysis activity"/>
    <property type="evidence" value="ECO:0007669"/>
    <property type="project" value="InterPro"/>
</dbReference>
<dbReference type="InterPro" id="IPR041569">
    <property type="entry name" value="AAA_lid_3"/>
</dbReference>
<sequence length="985" mass="110008">MFYKDHSSPTRRRSRPVTRCLPMNLVKEDLLGIHKDRMKIGASLSDVDPMQIDKTVRFDSIGGLARHISSLKEMVVFPLLYPEVFEKFRLQPPRGCLFYGPPGTGKTLVARALANECSQGERKVSFFMRKGADCLSKWVGESERQLRLLFDQAYQMRPAIIFFDEIDGLAPVRSSRQDQVHSSIVSTLLALMDGLDSRGEVVVIGATNRLDSIDPALRRPGRFDREFLFGLPDREARKDILKIHTRQWSPPLCDGFLEELADKCVGYCGADIKAVCSEAALCALRRRYPQIYSSSQKLVLDIDSIRIGSRDFLSAMTKMVPAAQRAVVSPAMALIPAMAPLLGAALRSLLETLTRVFPHPQPKTPAATGRLDFTRTVLSQPTSYRPRLLLVGRPGSGQSSHLAPAALHALEKFTVYTLDVAVLFGVSSVAPEETCAQMFLEAKRTSPSILYIPHIGQWWETVGPALRATFLSLLRSIPAFSPILLLATCSLPYHLLSSELKELFCLEYGEVFHVSLPSSRERRNFFEDLILNQAAKAPASKKKAVLQSLEVLRVAPPSAPRQLTKEETQQLEEQEEATLRELRLFLRDVTNRLAQDKRFKAFTKPVDLEEVNDYAEVIKEPMDLSTVLTKVDLHQTRWNRQIRHRACALKDTVHAIIKHELDEDFEKICEEIKESRRKRGWSVSGSASGSAPSFYHVLPKQPNALSAAESKPSDVAPATQEAVQPTGPTSASTTSFVFTSPKNTGQKRKRTRSRWSDGLLSRKRLTSSPQTPKDKQTPRAESDVEEMEEAGGTERDGGPAGEREQTESSEVQEVATAHAQTDLAIQEETGVEEDQRRGASAEAEQQDETPKPKRSGLAGLDGCIPPGQPIHDGTMVKMDKDLNAEPSVTDVTNALKTAVQQHSQLDVDAALQVLVQETPPLEVDRNKLKDLLEKIVLKTESYEVHHLEKIYALLCQSVYRHRQEYNKATLLKEMEQEIDDLTTRD</sequence>
<dbReference type="InterPro" id="IPR003959">
    <property type="entry name" value="ATPase_AAA_core"/>
</dbReference>
<evidence type="ECO:0000256" key="5">
    <source>
        <dbReference type="PROSITE-ProRule" id="PRU00035"/>
    </source>
</evidence>
<dbReference type="SMART" id="SM00382">
    <property type="entry name" value="AAA"/>
    <property type="match status" value="1"/>
</dbReference>
<dbReference type="Gene3D" id="1.20.920.10">
    <property type="entry name" value="Bromodomain-like"/>
    <property type="match status" value="1"/>
</dbReference>
<dbReference type="PANTHER" id="PTHR23069:SF4">
    <property type="entry name" value="ATPASE FAMILY AAA DOMAIN-CONTAINING PROTEIN 2"/>
    <property type="match status" value="1"/>
</dbReference>
<dbReference type="EMBL" id="JANIIK010000109">
    <property type="protein sequence ID" value="KAJ3597794.1"/>
    <property type="molecule type" value="Genomic_DNA"/>
</dbReference>
<dbReference type="GO" id="GO:0042393">
    <property type="term" value="F:histone binding"/>
    <property type="evidence" value="ECO:0007669"/>
    <property type="project" value="TreeGrafter"/>
</dbReference>
<evidence type="ECO:0000256" key="4">
    <source>
        <dbReference type="ARBA" id="ARBA00023117"/>
    </source>
</evidence>
<reference evidence="8" key="1">
    <citation type="submission" date="2022-07" db="EMBL/GenBank/DDBJ databases">
        <title>Chromosome-level genome of Muraenolepis orangiensis.</title>
        <authorList>
            <person name="Kim J."/>
        </authorList>
    </citation>
    <scope>NUCLEOTIDE SEQUENCE</scope>
    <source>
        <strain evidence="8">KU_S4_2022</strain>
        <tissue evidence="8">Muscle</tissue>
    </source>
</reference>
<dbReference type="GO" id="GO:0005524">
    <property type="term" value="F:ATP binding"/>
    <property type="evidence" value="ECO:0007669"/>
    <property type="project" value="UniProtKB-KW"/>
</dbReference>
<dbReference type="InterPro" id="IPR027417">
    <property type="entry name" value="P-loop_NTPase"/>
</dbReference>
<dbReference type="GO" id="GO:0003682">
    <property type="term" value="F:chromatin binding"/>
    <property type="evidence" value="ECO:0007669"/>
    <property type="project" value="TreeGrafter"/>
</dbReference>
<dbReference type="PANTHER" id="PTHR23069">
    <property type="entry name" value="AAA DOMAIN-CONTAINING"/>
    <property type="match status" value="1"/>
</dbReference>
<evidence type="ECO:0000259" key="7">
    <source>
        <dbReference type="PROSITE" id="PS50014"/>
    </source>
</evidence>
<gene>
    <name evidence="8" type="ORF">NHX12_001311</name>
</gene>
<dbReference type="InterPro" id="IPR003960">
    <property type="entry name" value="ATPase_AAA_CS"/>
</dbReference>
<dbReference type="FunFam" id="1.10.8.60:FF:000016">
    <property type="entry name" value="ATPase family AAA domain-containing protein 2B"/>
    <property type="match status" value="1"/>
</dbReference>
<evidence type="ECO:0000256" key="1">
    <source>
        <dbReference type="ARBA" id="ARBA00006914"/>
    </source>
</evidence>
<keyword evidence="4 5" id="KW-0103">Bromodomain</keyword>
<dbReference type="SUPFAM" id="SSF52540">
    <property type="entry name" value="P-loop containing nucleoside triphosphate hydrolases"/>
    <property type="match status" value="2"/>
</dbReference>
<dbReference type="Gene3D" id="3.40.50.300">
    <property type="entry name" value="P-loop containing nucleotide triphosphate hydrolases"/>
    <property type="match status" value="2"/>
</dbReference>
<dbReference type="InterPro" id="IPR036427">
    <property type="entry name" value="Bromodomain-like_sf"/>
</dbReference>
<dbReference type="Pfam" id="PF00439">
    <property type="entry name" value="Bromodomain"/>
    <property type="match status" value="1"/>
</dbReference>
<keyword evidence="9" id="KW-1185">Reference proteome</keyword>
<dbReference type="GO" id="GO:0005634">
    <property type="term" value="C:nucleus"/>
    <property type="evidence" value="ECO:0007669"/>
    <property type="project" value="TreeGrafter"/>
</dbReference>